<dbReference type="AlphaFoldDB" id="A0A9X0BLT9"/>
<keyword evidence="2" id="KW-1185">Reference proteome</keyword>
<gene>
    <name evidence="1" type="ORF">N7539_008624</name>
</gene>
<proteinExistence type="predicted"/>
<dbReference type="GeneID" id="81628469"/>
<sequence length="157" mass="17782">MSTTKKSSDQGNVKACGANTQGLHIQRTLFTVSRPVTSPSSAPPRHRVHQLDVNLRFQIVALKVVGKWSYGQIHKKYPDIPLSTIRYTCLESRIRNKEQSSNRARRLKVLNYNARQNVLPKIYEDPQVSHDDFLASVSQKCKANSIARLLSVEGLRK</sequence>
<comment type="caution">
    <text evidence="1">The sequence shown here is derived from an EMBL/GenBank/DDBJ whole genome shotgun (WGS) entry which is preliminary data.</text>
</comment>
<accession>A0A9X0BLT9</accession>
<reference evidence="1" key="1">
    <citation type="submission" date="2022-12" db="EMBL/GenBank/DDBJ databases">
        <authorList>
            <person name="Petersen C."/>
        </authorList>
    </citation>
    <scope>NUCLEOTIDE SEQUENCE</scope>
    <source>
        <strain evidence="1">IBT 30728</strain>
    </source>
</reference>
<evidence type="ECO:0000313" key="2">
    <source>
        <dbReference type="Proteomes" id="UP001148312"/>
    </source>
</evidence>
<organism evidence="1 2">
    <name type="scientific">Penicillium diatomitis</name>
    <dbReference type="NCBI Taxonomy" id="2819901"/>
    <lineage>
        <taxon>Eukaryota</taxon>
        <taxon>Fungi</taxon>
        <taxon>Dikarya</taxon>
        <taxon>Ascomycota</taxon>
        <taxon>Pezizomycotina</taxon>
        <taxon>Eurotiomycetes</taxon>
        <taxon>Eurotiomycetidae</taxon>
        <taxon>Eurotiales</taxon>
        <taxon>Aspergillaceae</taxon>
        <taxon>Penicillium</taxon>
    </lineage>
</organism>
<evidence type="ECO:0000313" key="1">
    <source>
        <dbReference type="EMBL" id="KAJ5472055.1"/>
    </source>
</evidence>
<dbReference type="Proteomes" id="UP001148312">
    <property type="component" value="Unassembled WGS sequence"/>
</dbReference>
<dbReference type="RefSeq" id="XP_056786601.1">
    <property type="nucleotide sequence ID" value="XM_056938219.1"/>
</dbReference>
<protein>
    <submittedName>
        <fullName evidence="1">Uncharacterized protein</fullName>
    </submittedName>
</protein>
<name>A0A9X0BLT9_9EURO</name>
<dbReference type="EMBL" id="JAPWDQ010000013">
    <property type="protein sequence ID" value="KAJ5472055.1"/>
    <property type="molecule type" value="Genomic_DNA"/>
</dbReference>
<reference evidence="1" key="2">
    <citation type="journal article" date="2023" name="IMA Fungus">
        <title>Comparative genomic study of the Penicillium genus elucidates a diverse pangenome and 15 lateral gene transfer events.</title>
        <authorList>
            <person name="Petersen C."/>
            <person name="Sorensen T."/>
            <person name="Nielsen M.R."/>
            <person name="Sondergaard T.E."/>
            <person name="Sorensen J.L."/>
            <person name="Fitzpatrick D.A."/>
            <person name="Frisvad J.C."/>
            <person name="Nielsen K.L."/>
        </authorList>
    </citation>
    <scope>NUCLEOTIDE SEQUENCE</scope>
    <source>
        <strain evidence="1">IBT 30728</strain>
    </source>
</reference>